<organism evidence="3 4">
    <name type="scientific">Leptothoe spongobia TAU-MAC 1115</name>
    <dbReference type="NCBI Taxonomy" id="1967444"/>
    <lineage>
        <taxon>Bacteria</taxon>
        <taxon>Bacillati</taxon>
        <taxon>Cyanobacteriota</taxon>
        <taxon>Cyanophyceae</taxon>
        <taxon>Nodosilineales</taxon>
        <taxon>Cymatolegaceae</taxon>
        <taxon>Leptothoe</taxon>
        <taxon>Leptothoe spongobia</taxon>
    </lineage>
</organism>
<dbReference type="InterPro" id="IPR048028">
    <property type="entry name" value="Psb34-like"/>
</dbReference>
<evidence type="ECO:0000313" key="4">
    <source>
        <dbReference type="Proteomes" id="UP000717364"/>
    </source>
</evidence>
<dbReference type="EMBL" id="JADOES010000029">
    <property type="protein sequence ID" value="MBT9316614.1"/>
    <property type="molecule type" value="Genomic_DNA"/>
</dbReference>
<reference evidence="3" key="2">
    <citation type="journal article" date="2021" name="Mar. Drugs">
        <title>Genome Reduction and Secondary Metabolism of the Marine Sponge-Associated Cyanobacterium Leptothoe.</title>
        <authorList>
            <person name="Konstantinou D."/>
            <person name="Popin R.V."/>
            <person name="Fewer D.P."/>
            <person name="Sivonen K."/>
            <person name="Gkelis S."/>
        </authorList>
    </citation>
    <scope>NUCLEOTIDE SEQUENCE</scope>
    <source>
        <strain evidence="3">TAU-MAC 1115</strain>
    </source>
</reference>
<protein>
    <submittedName>
        <fullName evidence="3">Ssl1498 family light-harvesting-like protein</fullName>
    </submittedName>
</protein>
<dbReference type="Proteomes" id="UP000717364">
    <property type="component" value="Unassembled WGS sequence"/>
</dbReference>
<keyword evidence="2" id="KW-1133">Transmembrane helix</keyword>
<keyword evidence="2" id="KW-0812">Transmembrane</keyword>
<feature type="transmembrane region" description="Helical" evidence="2">
    <location>
        <begin position="73"/>
        <end position="92"/>
    </location>
</feature>
<reference evidence="3" key="1">
    <citation type="submission" date="2020-11" db="EMBL/GenBank/DDBJ databases">
        <authorList>
            <person name="Konstantinou D."/>
            <person name="Gkelis S."/>
            <person name="Popin R."/>
            <person name="Fewer D."/>
            <person name="Sivonen K."/>
        </authorList>
    </citation>
    <scope>NUCLEOTIDE SEQUENCE</scope>
    <source>
        <strain evidence="3">TAU-MAC 1115</strain>
    </source>
</reference>
<dbReference type="NCBIfam" id="NF033486">
    <property type="entry name" value="harvest_ssl1498"/>
    <property type="match status" value="1"/>
</dbReference>
<feature type="region of interest" description="Disordered" evidence="1">
    <location>
        <begin position="1"/>
        <end position="43"/>
    </location>
</feature>
<evidence type="ECO:0000256" key="1">
    <source>
        <dbReference type="SAM" id="MobiDB-lite"/>
    </source>
</evidence>
<name>A0A947GJK8_9CYAN</name>
<comment type="caution">
    <text evidence="3">The sequence shown here is derived from an EMBL/GenBank/DDBJ whole genome shotgun (WGS) entry which is preliminary data.</text>
</comment>
<evidence type="ECO:0000313" key="3">
    <source>
        <dbReference type="EMBL" id="MBT9316614.1"/>
    </source>
</evidence>
<dbReference type="RefSeq" id="WP_215609679.1">
    <property type="nucleotide sequence ID" value="NZ_JADOES010000029.1"/>
</dbReference>
<dbReference type="Pfam" id="PF26394">
    <property type="entry name" value="Psb34"/>
    <property type="match status" value="1"/>
</dbReference>
<sequence length="95" mass="10343">MSYTNKEKKTSDHSPSDGSELTPAEAPTTGHKSQNEPLGAGYRVNDEGIVNNYALEPEVYEAKYPSPKQQRRYIVLGGAAVLFVALVLWIAFAAS</sequence>
<keyword evidence="2" id="KW-0472">Membrane</keyword>
<evidence type="ECO:0000256" key="2">
    <source>
        <dbReference type="SAM" id="Phobius"/>
    </source>
</evidence>
<gene>
    <name evidence="3" type="ORF">IXB50_14385</name>
</gene>
<proteinExistence type="predicted"/>
<accession>A0A947GJK8</accession>
<feature type="compositionally biased region" description="Basic and acidic residues" evidence="1">
    <location>
        <begin position="1"/>
        <end position="15"/>
    </location>
</feature>
<dbReference type="AlphaFoldDB" id="A0A947GJK8"/>
<keyword evidence="4" id="KW-1185">Reference proteome</keyword>